<sequence>MRILLLGGTGTLSSDIMKLSLEKGYDVSILNRGNNNERVDNRVSIHKANLYNIETVIQTLEGKSYEVIIDFFSRTAENIERLYSVLSNKCIQYIFISSACVYCRDSEDKTFITEQTRKPNILWQYNIQKYEAEQILITANRGSGCYYTIVRPYITYNDIRIPLGIAPAHKYHRTIIERIVSGKPMFIWNGGNNYCTLTHTIDFAEAVVGLFLNEKAQNEDFHITSDYNYRWRDVILALYKILNQTPNIVDLPVEKIVNCLPEYKNELLGDRCLNALFDNSKIKAAVPNLIFKISLEEGLKRVVDQYRAELNFYYDFKFDARIDRMLSSCGVKKLCFIPYTKCTSNAKVQYFIFRYLPLKLANKVWSFLK</sequence>
<dbReference type="InterPro" id="IPR050177">
    <property type="entry name" value="Lipid_A_modif_metabolic_enz"/>
</dbReference>
<comment type="caution">
    <text evidence="2">The sequence shown here is derived from an EMBL/GenBank/DDBJ whole genome shotgun (WGS) entry which is preliminary data.</text>
</comment>
<dbReference type="Proteomes" id="UP000070319">
    <property type="component" value="Unassembled WGS sequence"/>
</dbReference>
<evidence type="ECO:0000313" key="3">
    <source>
        <dbReference type="Proteomes" id="UP000070319"/>
    </source>
</evidence>
<protein>
    <submittedName>
        <fullName evidence="2">NAD dependent epimerase/dehydratase family protein</fullName>
    </submittedName>
</protein>
<reference evidence="2 3" key="1">
    <citation type="submission" date="2016-02" db="EMBL/GenBank/DDBJ databases">
        <authorList>
            <person name="Wen L."/>
            <person name="He K."/>
            <person name="Yang H."/>
        </authorList>
    </citation>
    <scope>NUCLEOTIDE SEQUENCE [LARGE SCALE GENOMIC DNA]</scope>
    <source>
        <strain evidence="2 3">KLE1704</strain>
    </source>
</reference>
<accession>A0A139LTI6</accession>
<gene>
    <name evidence="2" type="ORF">HMPREF2531_00658</name>
</gene>
<evidence type="ECO:0000259" key="1">
    <source>
        <dbReference type="Pfam" id="PF01370"/>
    </source>
</evidence>
<dbReference type="InterPro" id="IPR001509">
    <property type="entry name" value="Epimerase_deHydtase"/>
</dbReference>
<proteinExistence type="predicted"/>
<dbReference type="PANTHER" id="PTHR43245">
    <property type="entry name" value="BIFUNCTIONAL POLYMYXIN RESISTANCE PROTEIN ARNA"/>
    <property type="match status" value="1"/>
</dbReference>
<name>A0A139LTI6_9BACE</name>
<dbReference type="InterPro" id="IPR036291">
    <property type="entry name" value="NAD(P)-bd_dom_sf"/>
</dbReference>
<dbReference type="RefSeq" id="WP_061434038.1">
    <property type="nucleotide sequence ID" value="NZ_KQ968678.1"/>
</dbReference>
<feature type="domain" description="NAD-dependent epimerase/dehydratase" evidence="1">
    <location>
        <begin position="3"/>
        <end position="223"/>
    </location>
</feature>
<organism evidence="2">
    <name type="scientific">Bacteroides intestinalis</name>
    <dbReference type="NCBI Taxonomy" id="329854"/>
    <lineage>
        <taxon>Bacteria</taxon>
        <taxon>Pseudomonadati</taxon>
        <taxon>Bacteroidota</taxon>
        <taxon>Bacteroidia</taxon>
        <taxon>Bacteroidales</taxon>
        <taxon>Bacteroidaceae</taxon>
        <taxon>Bacteroides</taxon>
    </lineage>
</organism>
<dbReference type="EMBL" id="LTDF01000043">
    <property type="protein sequence ID" value="KXT54736.1"/>
    <property type="molecule type" value="Genomic_DNA"/>
</dbReference>
<dbReference type="Pfam" id="PF01370">
    <property type="entry name" value="Epimerase"/>
    <property type="match status" value="1"/>
</dbReference>
<dbReference type="SUPFAM" id="SSF51735">
    <property type="entry name" value="NAD(P)-binding Rossmann-fold domains"/>
    <property type="match status" value="1"/>
</dbReference>
<dbReference type="AlphaFoldDB" id="A0A139LTI6"/>
<dbReference type="PATRIC" id="fig|329854.7.peg.660"/>
<evidence type="ECO:0000313" key="2">
    <source>
        <dbReference type="EMBL" id="KXT54736.1"/>
    </source>
</evidence>
<dbReference type="Gene3D" id="3.40.50.720">
    <property type="entry name" value="NAD(P)-binding Rossmann-like Domain"/>
    <property type="match status" value="1"/>
</dbReference>